<feature type="region of interest" description="Disordered" evidence="1">
    <location>
        <begin position="122"/>
        <end position="155"/>
    </location>
</feature>
<feature type="compositionally biased region" description="Polar residues" evidence="1">
    <location>
        <begin position="122"/>
        <end position="131"/>
    </location>
</feature>
<organism evidence="2 3">
    <name type="scientific">Pyrenophora teres f. teres</name>
    <dbReference type="NCBI Taxonomy" id="97479"/>
    <lineage>
        <taxon>Eukaryota</taxon>
        <taxon>Fungi</taxon>
        <taxon>Dikarya</taxon>
        <taxon>Ascomycota</taxon>
        <taxon>Pezizomycotina</taxon>
        <taxon>Dothideomycetes</taxon>
        <taxon>Pleosporomycetidae</taxon>
        <taxon>Pleosporales</taxon>
        <taxon>Pleosporineae</taxon>
        <taxon>Pleosporaceae</taxon>
        <taxon>Pyrenophora</taxon>
    </lineage>
</organism>
<name>A0A6S6WDQ9_9PLEO</name>
<dbReference type="Proteomes" id="UP000472372">
    <property type="component" value="Chromosome 10"/>
</dbReference>
<dbReference type="EMBL" id="HG992986">
    <property type="protein sequence ID" value="CAE7212631.1"/>
    <property type="molecule type" value="Genomic_DNA"/>
</dbReference>
<protein>
    <submittedName>
        <fullName evidence="2">Uncharacterized protein</fullName>
    </submittedName>
</protein>
<evidence type="ECO:0000313" key="3">
    <source>
        <dbReference type="Proteomes" id="UP000472372"/>
    </source>
</evidence>
<evidence type="ECO:0000256" key="1">
    <source>
        <dbReference type="SAM" id="MobiDB-lite"/>
    </source>
</evidence>
<sequence>MNGPRKLYPGITPGELSGPAVPPKDVPPVPKKRLNRLEPLLILNDHMQTVSTRRSDGWVWGSDWLRETRAQGNGGKCNSTGDSAKVAPRRINDLRVSGTARVTKRDTIELLIEDVQANNQLSSDTTNNVRNTVAPEPSSWLPKPTKPPRSTSVPPMSTFKNEGLSACCSSPYTNPRIPPIAPLRIRRSDTHGATRVDGLGDKMQRLAFEQRAEKLTENAKVAKTRSSMPNMSVGKDSRIRMHEKTLKKRVNPTYSKTHALPRRHNTVPMTITRLNNPEETWKAIQEQHAAIYPVLSQSDKQRDGAVQRRTSMACMETGIYSKVKTSIDDVLLHVRPKAREKKKKEVKKERILKKMEELKNDGYGVE</sequence>
<evidence type="ECO:0000313" key="2">
    <source>
        <dbReference type="EMBL" id="CAE7212631.1"/>
    </source>
</evidence>
<reference evidence="2" key="1">
    <citation type="submission" date="2021-02" db="EMBL/GenBank/DDBJ databases">
        <authorList>
            <person name="Syme A R."/>
            <person name="Syme A R."/>
            <person name="Moolhuijzen P."/>
        </authorList>
    </citation>
    <scope>NUCLEOTIDE SEQUENCE</scope>
    <source>
        <strain evidence="2">W1-1</strain>
    </source>
</reference>
<dbReference type="AlphaFoldDB" id="A0A6S6WDQ9"/>
<feature type="compositionally biased region" description="Pro residues" evidence="1">
    <location>
        <begin position="20"/>
        <end position="29"/>
    </location>
</feature>
<proteinExistence type="predicted"/>
<feature type="region of interest" description="Disordered" evidence="1">
    <location>
        <begin position="1"/>
        <end position="29"/>
    </location>
</feature>
<gene>
    <name evidence="2" type="ORF">PTTW11_10327</name>
</gene>
<accession>A0A6S6WDQ9</accession>